<feature type="transmembrane region" description="Helical" evidence="3">
    <location>
        <begin position="64"/>
        <end position="89"/>
    </location>
</feature>
<feature type="transmembrane region" description="Helical" evidence="3">
    <location>
        <begin position="244"/>
        <end position="267"/>
    </location>
</feature>
<feature type="region of interest" description="Disordered" evidence="2">
    <location>
        <begin position="376"/>
        <end position="474"/>
    </location>
</feature>
<evidence type="ECO:0000256" key="3">
    <source>
        <dbReference type="SAM" id="Phobius"/>
    </source>
</evidence>
<keyword evidence="1" id="KW-0325">Glycoprotein</keyword>
<sequence>MMNLERSKSSSINSVHIAYTSELNDGSFSESWLLPLLILCIIGFTLTIAISFLFVCLSFKRFNGLYVLTNLLICLGVGLLYIIIIIFLVRGTELLCGLREFLSQFGYVLLFSSFLSRYIMQWLGARILSSRTKQFTAILIYLLFIFIQIPIGILWWYFTMPRSCPMSTNDIVSLALPPPLFPLPDEYPFLQRSSPKITRTSQDYLSSLSLSMDNNKAIRHLHQAHDLAYNKLCSYRCNVDYRFYATYTYTIIQLLLCTIIACCLFLFRKHYNSSLSKVTTTTKTSYRTIKPLSSTTLNFLIMFTFLLINLFWLLWTFFYFFAHSYYVFPALVGGMFSISTLCLIFILIPQLYYYAQMKISSLPYTNKLTSIDTNTFETDDGDDRQKQRNENNNKKKQRKIKTLTKTTQSSYNGDTTNTDDLLEPLSTTQKKSNKLKNGLRTEKLNNNNDGEQSYENEIGTSGTFLPITTAPRGMFRTNDETTKYKQKIKYQHENSKIKDDKKIETTVEKLDKLIYADRSGAGNVTRVHSSLCDVNDKETTYQNVANSQLPSISIPIHVESQPSKEYHQLRYQESMRLQPPIMGLQRQLTSSSVASDFLMPIIYNSVQTSNHTRRLSQASPSLASTTDYGGNDLRSNIYRPLRQQQSQRRDMKYPVHSHRYDERIIPILSQEEQRSRTSTPLQMLNRTHHFDYTRPSNIPYSSQTRRAYSGTELSINPWTNLRYRPCFVRSPHPPSYHHISQNSVTNWAQQSRFRPPSSHDRILYVDPYRTVPSKIGGNTWQPILLNDSHYPKYDQVVHRTDNGDLNVTQILNYSIPTDEGRSLSSRLWDIDSESNDDDNEFMIHLENEQKPLWNDNSKIDPLFDYETHNRIKTSLPFIDNIIDENNDIK</sequence>
<dbReference type="AlphaFoldDB" id="A0A813XTR4"/>
<dbReference type="EMBL" id="CAJNOQ010001146">
    <property type="protein sequence ID" value="CAF0871726.1"/>
    <property type="molecule type" value="Genomic_DNA"/>
</dbReference>
<name>A0A813XTR4_9BILA</name>
<feature type="compositionally biased region" description="Polar residues" evidence="2">
    <location>
        <begin position="614"/>
        <end position="628"/>
    </location>
</feature>
<evidence type="ECO:0000256" key="2">
    <source>
        <dbReference type="SAM" id="MobiDB-lite"/>
    </source>
</evidence>
<evidence type="ECO:0000313" key="5">
    <source>
        <dbReference type="EMBL" id="CAF3659029.1"/>
    </source>
</evidence>
<dbReference type="OrthoDB" id="10018752at2759"/>
<evidence type="ECO:0000256" key="1">
    <source>
        <dbReference type="ARBA" id="ARBA00023180"/>
    </source>
</evidence>
<keyword evidence="3" id="KW-0812">Transmembrane</keyword>
<feature type="transmembrane region" description="Helical" evidence="3">
    <location>
        <begin position="135"/>
        <end position="158"/>
    </location>
</feature>
<dbReference type="Proteomes" id="UP000663829">
    <property type="component" value="Unassembled WGS sequence"/>
</dbReference>
<keyword evidence="3" id="KW-1133">Transmembrane helix</keyword>
<feature type="compositionally biased region" description="Basic and acidic residues" evidence="2">
    <location>
        <begin position="383"/>
        <end position="393"/>
    </location>
</feature>
<feature type="compositionally biased region" description="Polar residues" evidence="2">
    <location>
        <begin position="444"/>
        <end position="463"/>
    </location>
</feature>
<dbReference type="Proteomes" id="UP000681722">
    <property type="component" value="Unassembled WGS sequence"/>
</dbReference>
<keyword evidence="6" id="KW-1185">Reference proteome</keyword>
<proteinExistence type="predicted"/>
<evidence type="ECO:0008006" key="7">
    <source>
        <dbReference type="Google" id="ProtNLM"/>
    </source>
</evidence>
<dbReference type="PANTHER" id="PTHR24060">
    <property type="entry name" value="METABOTROPIC GLUTAMATE RECEPTOR"/>
    <property type="match status" value="1"/>
</dbReference>
<feature type="transmembrane region" description="Helical" evidence="3">
    <location>
        <begin position="297"/>
        <end position="320"/>
    </location>
</feature>
<dbReference type="EMBL" id="CAJOBC010001146">
    <property type="protein sequence ID" value="CAF3659029.1"/>
    <property type="molecule type" value="Genomic_DNA"/>
</dbReference>
<feature type="compositionally biased region" description="Polar residues" evidence="2">
    <location>
        <begin position="409"/>
        <end position="430"/>
    </location>
</feature>
<organism evidence="4 6">
    <name type="scientific">Didymodactylos carnosus</name>
    <dbReference type="NCBI Taxonomy" id="1234261"/>
    <lineage>
        <taxon>Eukaryota</taxon>
        <taxon>Metazoa</taxon>
        <taxon>Spiralia</taxon>
        <taxon>Gnathifera</taxon>
        <taxon>Rotifera</taxon>
        <taxon>Eurotatoria</taxon>
        <taxon>Bdelloidea</taxon>
        <taxon>Philodinida</taxon>
        <taxon>Philodinidae</taxon>
        <taxon>Didymodactylos</taxon>
    </lineage>
</organism>
<evidence type="ECO:0000313" key="6">
    <source>
        <dbReference type="Proteomes" id="UP000663829"/>
    </source>
</evidence>
<feature type="region of interest" description="Disordered" evidence="2">
    <location>
        <begin position="614"/>
        <end position="634"/>
    </location>
</feature>
<feature type="transmembrane region" description="Helical" evidence="3">
    <location>
        <begin position="32"/>
        <end position="57"/>
    </location>
</feature>
<feature type="transmembrane region" description="Helical" evidence="3">
    <location>
        <begin position="101"/>
        <end position="123"/>
    </location>
</feature>
<dbReference type="InterPro" id="IPR050726">
    <property type="entry name" value="mGluR"/>
</dbReference>
<accession>A0A813XTR4</accession>
<gene>
    <name evidence="4" type="ORF">GPM918_LOCUS7135</name>
    <name evidence="5" type="ORF">SRO942_LOCUS7135</name>
</gene>
<protein>
    <recommendedName>
        <fullName evidence="7">G-protein coupled receptors family 3 profile domain-containing protein</fullName>
    </recommendedName>
</protein>
<comment type="caution">
    <text evidence="4">The sequence shown here is derived from an EMBL/GenBank/DDBJ whole genome shotgun (WGS) entry which is preliminary data.</text>
</comment>
<evidence type="ECO:0000313" key="4">
    <source>
        <dbReference type="EMBL" id="CAF0871726.1"/>
    </source>
</evidence>
<reference evidence="4" key="1">
    <citation type="submission" date="2021-02" db="EMBL/GenBank/DDBJ databases">
        <authorList>
            <person name="Nowell W R."/>
        </authorList>
    </citation>
    <scope>NUCLEOTIDE SEQUENCE</scope>
</reference>
<keyword evidence="3" id="KW-0472">Membrane</keyword>
<feature type="transmembrane region" description="Helical" evidence="3">
    <location>
        <begin position="326"/>
        <end position="348"/>
    </location>
</feature>